<sequence>MGPHRILFIRHAEKPCAASGSGVNADGCTDEASLAVRGWQRAGALIQIFSAREDEHEGLRPSTVYAAGAGMGNGSKRSMQTVAPLVAVLRARAQVRYETTYAKDDGAALMADVLMQTGVVLIAWEHKVLPSLVAHLPAAPSVPCAWPDDRFDVIWMLDRTACGWSFVQQPQLLLAGDSALTIV</sequence>
<evidence type="ECO:0000313" key="2">
    <source>
        <dbReference type="Proteomes" id="UP000198908"/>
    </source>
</evidence>
<accession>A0A1G7CBX9</accession>
<protein>
    <recommendedName>
        <fullName evidence="3">Broad specificity phosphatase PhoE</fullName>
    </recommendedName>
</protein>
<reference evidence="2" key="1">
    <citation type="submission" date="2016-09" db="EMBL/GenBank/DDBJ databases">
        <authorList>
            <person name="Varghese N."/>
            <person name="Submissions S."/>
        </authorList>
    </citation>
    <scope>NUCLEOTIDE SEQUENCE [LARGE SCALE GENOMIC DNA]</scope>
    <source>
        <strain evidence="2">TNe-862</strain>
    </source>
</reference>
<gene>
    <name evidence="1" type="ORF">SAMN05421548_14421</name>
</gene>
<name>A0A1G7CBX9_9BURK</name>
<dbReference type="AlphaFoldDB" id="A0A1G7CBX9"/>
<organism evidence="1 2">
    <name type="scientific">Paraburkholderia lycopersici</name>
    <dbReference type="NCBI Taxonomy" id="416944"/>
    <lineage>
        <taxon>Bacteria</taxon>
        <taxon>Pseudomonadati</taxon>
        <taxon>Pseudomonadota</taxon>
        <taxon>Betaproteobacteria</taxon>
        <taxon>Burkholderiales</taxon>
        <taxon>Burkholderiaceae</taxon>
        <taxon>Paraburkholderia</taxon>
    </lineage>
</organism>
<evidence type="ECO:0000313" key="1">
    <source>
        <dbReference type="EMBL" id="SDE36882.1"/>
    </source>
</evidence>
<dbReference type="OrthoDB" id="8448116at2"/>
<dbReference type="Proteomes" id="UP000198908">
    <property type="component" value="Unassembled WGS sequence"/>
</dbReference>
<evidence type="ECO:0008006" key="3">
    <source>
        <dbReference type="Google" id="ProtNLM"/>
    </source>
</evidence>
<dbReference type="STRING" id="416944.SAMN05421548_14421"/>
<dbReference type="EMBL" id="FMYQ01000044">
    <property type="protein sequence ID" value="SDE36882.1"/>
    <property type="molecule type" value="Genomic_DNA"/>
</dbReference>
<proteinExistence type="predicted"/>
<keyword evidence="2" id="KW-1185">Reference proteome</keyword>